<protein>
    <submittedName>
        <fullName evidence="1">Uncharacterized protein</fullName>
    </submittedName>
</protein>
<dbReference type="Proteomes" id="UP000014585">
    <property type="component" value="Unassembled WGS sequence"/>
</dbReference>
<gene>
    <name evidence="1" type="ORF">HMPREF0201_02566</name>
</gene>
<evidence type="ECO:0000313" key="1">
    <source>
        <dbReference type="EMBL" id="EPF16211.1"/>
    </source>
</evidence>
<comment type="caution">
    <text evidence="1">The sequence shown here is derived from an EMBL/GenBank/DDBJ whole genome shotgun (WGS) entry which is preliminary data.</text>
</comment>
<proteinExistence type="predicted"/>
<dbReference type="EMBL" id="ATDT01000023">
    <property type="protein sequence ID" value="EPF16211.1"/>
    <property type="molecule type" value="Genomic_DNA"/>
</dbReference>
<dbReference type="HOGENOM" id="CLU_3181642_0_0_6"/>
<name>S3IUG0_9ENTR</name>
<accession>S3IUG0</accession>
<sequence>MTRFQPHAQHFILAKIFSIAGDANYLVPVLAGKDVSLVTIIKPYVE</sequence>
<evidence type="ECO:0000313" key="2">
    <source>
        <dbReference type="Proteomes" id="UP000014585"/>
    </source>
</evidence>
<dbReference type="STRING" id="566551.HMPREF0201_02566"/>
<organism evidence="1 2">
    <name type="scientific">Cedecea davisae DSM 4568</name>
    <dbReference type="NCBI Taxonomy" id="566551"/>
    <lineage>
        <taxon>Bacteria</taxon>
        <taxon>Pseudomonadati</taxon>
        <taxon>Pseudomonadota</taxon>
        <taxon>Gammaproteobacteria</taxon>
        <taxon>Enterobacterales</taxon>
        <taxon>Enterobacteriaceae</taxon>
        <taxon>Cedecea</taxon>
    </lineage>
</organism>
<dbReference type="AlphaFoldDB" id="S3IUG0"/>
<reference evidence="1 2" key="1">
    <citation type="submission" date="2013-04" db="EMBL/GenBank/DDBJ databases">
        <authorList>
            <person name="Weinstock G."/>
            <person name="Sodergren E."/>
            <person name="Lobos E.A."/>
            <person name="Fulton L."/>
            <person name="Fulton R."/>
            <person name="Courtney L."/>
            <person name="Fronick C."/>
            <person name="O'Laughlin M."/>
            <person name="Godfrey J."/>
            <person name="Wilson R.M."/>
            <person name="Miner T."/>
            <person name="Farmer C."/>
            <person name="Delehaunty K."/>
            <person name="Cordes M."/>
            <person name="Minx P."/>
            <person name="Tomlinson C."/>
            <person name="Chen J."/>
            <person name="Wollam A."/>
            <person name="Pepin K.H."/>
            <person name="Palsikar V.B."/>
            <person name="Zhang X."/>
            <person name="Suruliraj S."/>
            <person name="Perna N.T."/>
            <person name="Plunkett G."/>
            <person name="Warren W."/>
            <person name="Mitreva M."/>
            <person name="Mardis E.R."/>
            <person name="Wilson R.K."/>
        </authorList>
    </citation>
    <scope>NUCLEOTIDE SEQUENCE [LARGE SCALE GENOMIC DNA]</scope>
    <source>
        <strain evidence="1 2">DSM 4568</strain>
    </source>
</reference>